<feature type="transmembrane region" description="Helical" evidence="2">
    <location>
        <begin position="194"/>
        <end position="216"/>
    </location>
</feature>
<organism evidence="4 6">
    <name type="scientific">Lacisediminihabitans changchengi</name>
    <dbReference type="NCBI Taxonomy" id="2787634"/>
    <lineage>
        <taxon>Bacteria</taxon>
        <taxon>Bacillati</taxon>
        <taxon>Actinomycetota</taxon>
        <taxon>Actinomycetes</taxon>
        <taxon>Micrococcales</taxon>
        <taxon>Microbacteriaceae</taxon>
        <taxon>Lacisediminihabitans</taxon>
    </lineage>
</organism>
<evidence type="ECO:0000259" key="3">
    <source>
        <dbReference type="Pfam" id="PF10708"/>
    </source>
</evidence>
<dbReference type="Proteomes" id="UP000636458">
    <property type="component" value="Unassembled WGS sequence"/>
</dbReference>
<dbReference type="InterPro" id="IPR018929">
    <property type="entry name" value="DUF2510"/>
</dbReference>
<gene>
    <name evidence="4" type="ORF">IV501_04160</name>
    <name evidence="5" type="ORF">IV501_10465</name>
</gene>
<evidence type="ECO:0000256" key="1">
    <source>
        <dbReference type="SAM" id="MobiDB-lite"/>
    </source>
</evidence>
<dbReference type="Pfam" id="PF10708">
    <property type="entry name" value="DUF2510"/>
    <property type="match status" value="1"/>
</dbReference>
<evidence type="ECO:0000313" key="6">
    <source>
        <dbReference type="Proteomes" id="UP000636458"/>
    </source>
</evidence>
<feature type="compositionally biased region" description="Pro residues" evidence="1">
    <location>
        <begin position="1"/>
        <end position="11"/>
    </location>
</feature>
<evidence type="ECO:0000256" key="2">
    <source>
        <dbReference type="SAM" id="Phobius"/>
    </source>
</evidence>
<feature type="transmembrane region" description="Helical" evidence="2">
    <location>
        <begin position="161"/>
        <end position="182"/>
    </location>
</feature>
<sequence>MTSPDNTPPAQTPRVQTPAGWYPDYTGEPRMRWWDGTAWSDHVTEPSAPAAMPPAPATPARNTVPATTPANNVFIWILVLLPVITLALSLTVNYAAIGRSALQDARLGESGSAMGFGVGGGATLAISLLGWLVDAAVIVLAYFDNRRLKATGFERPFPWPWAFFTLISSVGVLVYVIGRTVIVKRRSGRGLAPMIVAIALAALGLILGGVAFVQIVSPMFDQFGSGDFINS</sequence>
<reference evidence="4" key="1">
    <citation type="submission" date="2021-01" db="EMBL/GenBank/DDBJ databases">
        <title>Lacisediminihabitans sp. nov. strain G11-30, isolated from Antarctic Soil.</title>
        <authorList>
            <person name="Li J."/>
        </authorList>
    </citation>
    <scope>NUCLEOTIDE SEQUENCE</scope>
    <source>
        <strain evidence="4">G11-30</strain>
    </source>
</reference>
<accession>A0A934W1F6</accession>
<evidence type="ECO:0000313" key="4">
    <source>
        <dbReference type="EMBL" id="MBK4346818.1"/>
    </source>
</evidence>
<dbReference type="RefSeq" id="WP_200555111.1">
    <property type="nucleotide sequence ID" value="NZ_JAEPES010000001.1"/>
</dbReference>
<dbReference type="EMBL" id="JAEPES010000001">
    <property type="protein sequence ID" value="MBK4346818.1"/>
    <property type="molecule type" value="Genomic_DNA"/>
</dbReference>
<dbReference type="AlphaFoldDB" id="A0A934W1F6"/>
<keyword evidence="6" id="KW-1185">Reference proteome</keyword>
<name>A0A934W1F6_9MICO</name>
<keyword evidence="2" id="KW-0472">Membrane</keyword>
<feature type="transmembrane region" description="Helical" evidence="2">
    <location>
        <begin position="116"/>
        <end position="141"/>
    </location>
</feature>
<protein>
    <submittedName>
        <fullName evidence="4">DUF2510 domain-containing protein</fullName>
    </submittedName>
</protein>
<proteinExistence type="predicted"/>
<keyword evidence="2" id="KW-0812">Transmembrane</keyword>
<keyword evidence="2" id="KW-1133">Transmembrane helix</keyword>
<evidence type="ECO:0000313" key="5">
    <source>
        <dbReference type="EMBL" id="MBK4348059.1"/>
    </source>
</evidence>
<dbReference type="EMBL" id="JAEPES010000003">
    <property type="protein sequence ID" value="MBK4348059.1"/>
    <property type="molecule type" value="Genomic_DNA"/>
</dbReference>
<comment type="caution">
    <text evidence="4">The sequence shown here is derived from an EMBL/GenBank/DDBJ whole genome shotgun (WGS) entry which is preliminary data.</text>
</comment>
<feature type="region of interest" description="Disordered" evidence="1">
    <location>
        <begin position="1"/>
        <end position="22"/>
    </location>
</feature>
<feature type="transmembrane region" description="Helical" evidence="2">
    <location>
        <begin position="73"/>
        <end position="96"/>
    </location>
</feature>
<feature type="domain" description="DUF2510" evidence="3">
    <location>
        <begin position="19"/>
        <end position="51"/>
    </location>
</feature>